<feature type="compositionally biased region" description="Basic residues" evidence="1">
    <location>
        <begin position="117"/>
        <end position="132"/>
    </location>
</feature>
<dbReference type="AlphaFoldDB" id="F4RCK8"/>
<accession>F4RCK8</accession>
<protein>
    <submittedName>
        <fullName evidence="2">Uncharacterized protein</fullName>
    </submittedName>
</protein>
<dbReference type="HOGENOM" id="CLU_1825713_0_0_1"/>
<organism evidence="3">
    <name type="scientific">Melampsora larici-populina (strain 98AG31 / pathotype 3-4-7)</name>
    <name type="common">Poplar leaf rust fungus</name>
    <dbReference type="NCBI Taxonomy" id="747676"/>
    <lineage>
        <taxon>Eukaryota</taxon>
        <taxon>Fungi</taxon>
        <taxon>Dikarya</taxon>
        <taxon>Basidiomycota</taxon>
        <taxon>Pucciniomycotina</taxon>
        <taxon>Pucciniomycetes</taxon>
        <taxon>Pucciniales</taxon>
        <taxon>Melampsoraceae</taxon>
        <taxon>Melampsora</taxon>
    </lineage>
</organism>
<dbReference type="VEuPathDB" id="FungiDB:MELLADRAFT_103825"/>
<feature type="compositionally biased region" description="Polar residues" evidence="1">
    <location>
        <begin position="35"/>
        <end position="56"/>
    </location>
</feature>
<dbReference type="RefSeq" id="XP_007407001.1">
    <property type="nucleotide sequence ID" value="XM_007406939.1"/>
</dbReference>
<gene>
    <name evidence="2" type="ORF">MELLADRAFT_103825</name>
</gene>
<dbReference type="EMBL" id="GL883096">
    <property type="protein sequence ID" value="EGG09947.1"/>
    <property type="molecule type" value="Genomic_DNA"/>
</dbReference>
<feature type="compositionally biased region" description="Polar residues" evidence="1">
    <location>
        <begin position="87"/>
        <end position="96"/>
    </location>
</feature>
<name>F4RCK8_MELLP</name>
<feature type="region of interest" description="Disordered" evidence="1">
    <location>
        <begin position="33"/>
        <end position="141"/>
    </location>
</feature>
<dbReference type="KEGG" id="mlr:MELLADRAFT_103825"/>
<reference evidence="3" key="1">
    <citation type="journal article" date="2011" name="Proc. Natl. Acad. Sci. U.S.A.">
        <title>Obligate biotrophy features unraveled by the genomic analysis of rust fungi.</title>
        <authorList>
            <person name="Duplessis S."/>
            <person name="Cuomo C.A."/>
            <person name="Lin Y.-C."/>
            <person name="Aerts A."/>
            <person name="Tisserant E."/>
            <person name="Veneault-Fourrey C."/>
            <person name="Joly D.L."/>
            <person name="Hacquard S."/>
            <person name="Amselem J."/>
            <person name="Cantarel B.L."/>
            <person name="Chiu R."/>
            <person name="Coutinho P.M."/>
            <person name="Feau N."/>
            <person name="Field M."/>
            <person name="Frey P."/>
            <person name="Gelhaye E."/>
            <person name="Goldberg J."/>
            <person name="Grabherr M.G."/>
            <person name="Kodira C.D."/>
            <person name="Kohler A."/>
            <person name="Kuees U."/>
            <person name="Lindquist E.A."/>
            <person name="Lucas S.M."/>
            <person name="Mago R."/>
            <person name="Mauceli E."/>
            <person name="Morin E."/>
            <person name="Murat C."/>
            <person name="Pangilinan J.L."/>
            <person name="Park R."/>
            <person name="Pearson M."/>
            <person name="Quesneville H."/>
            <person name="Rouhier N."/>
            <person name="Sakthikumar S."/>
            <person name="Salamov A.A."/>
            <person name="Schmutz J."/>
            <person name="Selles B."/>
            <person name="Shapiro H."/>
            <person name="Tanguay P."/>
            <person name="Tuskan G.A."/>
            <person name="Henrissat B."/>
            <person name="Van de Peer Y."/>
            <person name="Rouze P."/>
            <person name="Ellis J.G."/>
            <person name="Dodds P.N."/>
            <person name="Schein J.E."/>
            <person name="Zhong S."/>
            <person name="Hamelin R.C."/>
            <person name="Grigoriev I.V."/>
            <person name="Szabo L.J."/>
            <person name="Martin F."/>
        </authorList>
    </citation>
    <scope>NUCLEOTIDE SEQUENCE [LARGE SCALE GENOMIC DNA]</scope>
    <source>
        <strain evidence="3">98AG31 / pathotype 3-4-7</strain>
    </source>
</reference>
<sequence length="141" mass="15969">MLFPPIWTSHRHMRRNPQTRDLMARYWMVNKHTRSSTMSSVTSERPSQSRKQTSNPGLIPQSPDLRRRVSIESIILAKSQNKRKKQSTGSTVTVITSDEESVAGVIESEGSLTPSPKWKKSKGKAKKHKKQSSKSDEVSTH</sequence>
<dbReference type="InParanoid" id="F4RCK8"/>
<dbReference type="Proteomes" id="UP000001072">
    <property type="component" value="Unassembled WGS sequence"/>
</dbReference>
<evidence type="ECO:0000313" key="3">
    <source>
        <dbReference type="Proteomes" id="UP000001072"/>
    </source>
</evidence>
<proteinExistence type="predicted"/>
<evidence type="ECO:0000313" key="2">
    <source>
        <dbReference type="EMBL" id="EGG09947.1"/>
    </source>
</evidence>
<evidence type="ECO:0000256" key="1">
    <source>
        <dbReference type="SAM" id="MobiDB-lite"/>
    </source>
</evidence>
<dbReference type="GeneID" id="18922088"/>
<keyword evidence="3" id="KW-1185">Reference proteome</keyword>